<feature type="region of interest" description="Disordered" evidence="1">
    <location>
        <begin position="325"/>
        <end position="347"/>
    </location>
</feature>
<dbReference type="EMBL" id="JAEFCI010006505">
    <property type="protein sequence ID" value="KAG5459641.1"/>
    <property type="molecule type" value="Genomic_DNA"/>
</dbReference>
<reference evidence="2 3" key="1">
    <citation type="journal article" name="Sci. Rep.">
        <title>Genome-scale phylogenetic analyses confirm Olpidium as the closest living zoosporic fungus to the non-flagellated, terrestrial fungi.</title>
        <authorList>
            <person name="Chang Y."/>
            <person name="Rochon D."/>
            <person name="Sekimoto S."/>
            <person name="Wang Y."/>
            <person name="Chovatia M."/>
            <person name="Sandor L."/>
            <person name="Salamov A."/>
            <person name="Grigoriev I.V."/>
            <person name="Stajich J.E."/>
            <person name="Spatafora J.W."/>
        </authorList>
    </citation>
    <scope>NUCLEOTIDE SEQUENCE [LARGE SCALE GENOMIC DNA]</scope>
    <source>
        <strain evidence="2">S191</strain>
    </source>
</reference>
<keyword evidence="3" id="KW-1185">Reference proteome</keyword>
<protein>
    <submittedName>
        <fullName evidence="2">Uncharacterized protein</fullName>
    </submittedName>
</protein>
<comment type="caution">
    <text evidence="2">The sequence shown here is derived from an EMBL/GenBank/DDBJ whole genome shotgun (WGS) entry which is preliminary data.</text>
</comment>
<evidence type="ECO:0000313" key="2">
    <source>
        <dbReference type="EMBL" id="KAG5459641.1"/>
    </source>
</evidence>
<evidence type="ECO:0000313" key="3">
    <source>
        <dbReference type="Proteomes" id="UP000673691"/>
    </source>
</evidence>
<feature type="compositionally biased region" description="Basic and acidic residues" evidence="1">
    <location>
        <begin position="329"/>
        <end position="339"/>
    </location>
</feature>
<accession>A0A8H7ZUE4</accession>
<organism evidence="2 3">
    <name type="scientific">Olpidium bornovanus</name>
    <dbReference type="NCBI Taxonomy" id="278681"/>
    <lineage>
        <taxon>Eukaryota</taxon>
        <taxon>Fungi</taxon>
        <taxon>Fungi incertae sedis</taxon>
        <taxon>Olpidiomycota</taxon>
        <taxon>Olpidiomycotina</taxon>
        <taxon>Olpidiomycetes</taxon>
        <taxon>Olpidiales</taxon>
        <taxon>Olpidiaceae</taxon>
        <taxon>Olpidium</taxon>
    </lineage>
</organism>
<dbReference type="AlphaFoldDB" id="A0A8H7ZUE4"/>
<name>A0A8H7ZUE4_9FUNG</name>
<dbReference type="Proteomes" id="UP000673691">
    <property type="component" value="Unassembled WGS sequence"/>
</dbReference>
<evidence type="ECO:0000256" key="1">
    <source>
        <dbReference type="SAM" id="MobiDB-lite"/>
    </source>
</evidence>
<proteinExistence type="predicted"/>
<feature type="non-terminal residue" evidence="2">
    <location>
        <position position="1"/>
    </location>
</feature>
<gene>
    <name evidence="2" type="ORF">BJ554DRAFT_8411</name>
</gene>
<sequence>TSSLQTSTDLPCSVIEQGENTLAVAGDDAFHERRQNGFLKLALFVQSFFRPHLDDYTRYLGTGVGQDLEYLVVGLLEALIKELECAYNFIFRSYWKNVDSVESRHRGLIRTFEMRQRGNIGIKRRLPTTGCPADQAVRVAERYCGLGTPVGNCRSDRSHLTKWPSFHPVYLQISRIEDLRASSAVSMLPASDRELSTLSRSAFLAFSSPTATSSQSLAICRARRSTASSRCRGIRLDRREKTAKCPTCDPRGTLNAEPRDRRECPEACVRRGVVHHQQPPVHQRRSVLGQLDVPAVAVAAAFGGVQQVEKPPAHGRITLKAGAVLASEGDQRRRGIAERRRNRGQVA</sequence>